<dbReference type="Pfam" id="PF04851">
    <property type="entry name" value="ResIII"/>
    <property type="match status" value="1"/>
</dbReference>
<organism evidence="3 4">
    <name type="scientific">Shouchella clausii</name>
    <name type="common">Alkalihalobacillus clausii</name>
    <dbReference type="NCBI Taxonomy" id="79880"/>
    <lineage>
        <taxon>Bacteria</taxon>
        <taxon>Bacillati</taxon>
        <taxon>Bacillota</taxon>
        <taxon>Bacilli</taxon>
        <taxon>Bacillales</taxon>
        <taxon>Bacillaceae</taxon>
        <taxon>Shouchella</taxon>
    </lineage>
</organism>
<keyword evidence="1" id="KW-0812">Transmembrane</keyword>
<dbReference type="PANTHER" id="PTHR47396">
    <property type="entry name" value="TYPE I RESTRICTION ENZYME ECOKI R PROTEIN"/>
    <property type="match status" value="1"/>
</dbReference>
<feature type="domain" description="Helicase ATP-binding" evidence="2">
    <location>
        <begin position="25"/>
        <end position="209"/>
    </location>
</feature>
<feature type="transmembrane region" description="Helical" evidence="1">
    <location>
        <begin position="712"/>
        <end position="729"/>
    </location>
</feature>
<dbReference type="Proteomes" id="UP000216207">
    <property type="component" value="Unassembled WGS sequence"/>
</dbReference>
<dbReference type="InterPro" id="IPR027417">
    <property type="entry name" value="P-loop_NTPase"/>
</dbReference>
<dbReference type="PANTHER" id="PTHR47396:SF1">
    <property type="entry name" value="ATP-DEPENDENT HELICASE IRC3-RELATED"/>
    <property type="match status" value="1"/>
</dbReference>
<dbReference type="SMART" id="SM00487">
    <property type="entry name" value="DEXDc"/>
    <property type="match status" value="1"/>
</dbReference>
<dbReference type="PROSITE" id="PS51192">
    <property type="entry name" value="HELICASE_ATP_BIND_1"/>
    <property type="match status" value="1"/>
</dbReference>
<gene>
    <name evidence="3" type="ORF">CHH72_12485</name>
</gene>
<dbReference type="RefSeq" id="WP_095326724.1">
    <property type="nucleotide sequence ID" value="NZ_NPCC01000015.1"/>
</dbReference>
<proteinExistence type="predicted"/>
<sequence length="893" mass="102201">MNEFPQSIQFRYQWRTYQKKILADMAALLQNKRVHLVAPPGSGKTVLGLELMVRLNKPTFILAPTVAIRNQWAERFLELFWQGDKTPDWISTDIRQPAFVTIATYQGLHSLCSFEDSGGFEGDDVDIATEHQTESLGGKERKEAYKRLLDMDFQTLIVDEAHHLRAAWWKSTIDFRRSLNKPTIVALTATPPYDVSQKEWKNYIDLCGPIDAEIHVAELVKEGDLCPHQDYIYATTPTVKEAEPLLAFHNEVTSFMQQLKTDKAFISFVEQHRYITDPANQAQEMLANQAYFSSLLIFLHACSSEAWKQPAKLAGLYEKNIPPFEEEWAEELLDHLLFKDAEMDEKQSPLKDIRQHLQRIGAIERRKVTLRSTKTFDRSLVNSLSKLDAMTDIVSFEASKLEDKLRLVILADYIRLIDLPKHRGDEQPLTRLGVIPIFEQLRRHIDSKVKLAVLTGSTVIIPTSAKKRAEKEAEKVGLELKLQPLAHDPNYLLLTVDDNKRANMVSIITAVFTTGDIHVLIGTTALLGEGWDAPSINTLIMASYVGSFMLSNQMRGRALRIERDNPNKTANIWHMVCIDTEQYDGGHDCLSLQRRFKSLIGLGTEDNIIESGINRLAFPKPRYRRRLLKESNEKTFAQAANRQLLADRWKKAVAMEGRPTEEISADARSIPRPLWFGTTLKAMIVIGFLTLWQGVTVERPSSYGSKTEMTFYLVYPIVVSALFAAPFFWKAIRIWWRNSTIEKSMESVGEALYKALHQAGIVETPWEKDAISTIKAGHGTLECWLKIGTTYEKTVFLKALQEVIDPIEDPRYLLYRQSKAHFRTRKDYFAVPTELGRKKATAEMFHREWKKHLGKAELVYTRSFEGRQILLQGRVKAMSAVFVPRSERISAWR</sequence>
<dbReference type="SUPFAM" id="SSF52540">
    <property type="entry name" value="P-loop containing nucleoside triphosphate hydrolases"/>
    <property type="match status" value="2"/>
</dbReference>
<dbReference type="GO" id="GO:0016787">
    <property type="term" value="F:hydrolase activity"/>
    <property type="evidence" value="ECO:0007669"/>
    <property type="project" value="InterPro"/>
</dbReference>
<keyword evidence="1" id="KW-0472">Membrane</keyword>
<dbReference type="InterPro" id="IPR014001">
    <property type="entry name" value="Helicase_ATP-bd"/>
</dbReference>
<dbReference type="AlphaFoldDB" id="A0A268NY70"/>
<dbReference type="GO" id="GO:0005829">
    <property type="term" value="C:cytosol"/>
    <property type="evidence" value="ECO:0007669"/>
    <property type="project" value="TreeGrafter"/>
</dbReference>
<evidence type="ECO:0000313" key="3">
    <source>
        <dbReference type="EMBL" id="PAE88453.1"/>
    </source>
</evidence>
<dbReference type="InterPro" id="IPR001650">
    <property type="entry name" value="Helicase_C-like"/>
</dbReference>
<keyword evidence="1" id="KW-1133">Transmembrane helix</keyword>
<dbReference type="InterPro" id="IPR050742">
    <property type="entry name" value="Helicase_Restrict-Modif_Enz"/>
</dbReference>
<evidence type="ECO:0000256" key="1">
    <source>
        <dbReference type="SAM" id="Phobius"/>
    </source>
</evidence>
<accession>A0A268NY70</accession>
<dbReference type="InterPro" id="IPR006935">
    <property type="entry name" value="Helicase/UvrB_N"/>
</dbReference>
<feature type="transmembrane region" description="Helical" evidence="1">
    <location>
        <begin position="674"/>
        <end position="692"/>
    </location>
</feature>
<dbReference type="GO" id="GO:0005524">
    <property type="term" value="F:ATP binding"/>
    <property type="evidence" value="ECO:0007669"/>
    <property type="project" value="InterPro"/>
</dbReference>
<dbReference type="EMBL" id="NPCC01000015">
    <property type="protein sequence ID" value="PAE88453.1"/>
    <property type="molecule type" value="Genomic_DNA"/>
</dbReference>
<dbReference type="Gene3D" id="3.40.50.300">
    <property type="entry name" value="P-loop containing nucleotide triphosphate hydrolases"/>
    <property type="match status" value="2"/>
</dbReference>
<protein>
    <recommendedName>
        <fullName evidence="2">Helicase ATP-binding domain-containing protein</fullName>
    </recommendedName>
</protein>
<reference evidence="3 4" key="1">
    <citation type="submission" date="2017-07" db="EMBL/GenBank/DDBJ databases">
        <title>Isolation and whole genome analysis of endospore-forming bacteria from heroin.</title>
        <authorList>
            <person name="Kalinowski J."/>
            <person name="Ahrens B."/>
            <person name="Al-Dilaimi A."/>
            <person name="Winkler A."/>
            <person name="Wibberg D."/>
            <person name="Schleenbecker U."/>
            <person name="Ruckert C."/>
            <person name="Wolfel R."/>
            <person name="Grass G."/>
        </authorList>
    </citation>
    <scope>NUCLEOTIDE SEQUENCE [LARGE SCALE GENOMIC DNA]</scope>
    <source>
        <strain evidence="3 4">7539</strain>
    </source>
</reference>
<dbReference type="CDD" id="cd18785">
    <property type="entry name" value="SF2_C"/>
    <property type="match status" value="1"/>
</dbReference>
<evidence type="ECO:0000313" key="4">
    <source>
        <dbReference type="Proteomes" id="UP000216207"/>
    </source>
</evidence>
<dbReference type="Pfam" id="PF00271">
    <property type="entry name" value="Helicase_C"/>
    <property type="match status" value="1"/>
</dbReference>
<evidence type="ECO:0000259" key="2">
    <source>
        <dbReference type="PROSITE" id="PS51192"/>
    </source>
</evidence>
<dbReference type="GO" id="GO:0003677">
    <property type="term" value="F:DNA binding"/>
    <property type="evidence" value="ECO:0007669"/>
    <property type="project" value="InterPro"/>
</dbReference>
<name>A0A268NY70_SHOCL</name>
<comment type="caution">
    <text evidence="3">The sequence shown here is derived from an EMBL/GenBank/DDBJ whole genome shotgun (WGS) entry which is preliminary data.</text>
</comment>